<keyword evidence="2 6" id="KW-0238">DNA-binding</keyword>
<dbReference type="EMBL" id="AP018829">
    <property type="protein sequence ID" value="BBF82708.1"/>
    <property type="molecule type" value="Genomic_DNA"/>
</dbReference>
<dbReference type="InterPro" id="IPR000792">
    <property type="entry name" value="Tscrpt_reg_LuxR_C"/>
</dbReference>
<dbReference type="InterPro" id="IPR011006">
    <property type="entry name" value="CheY-like_superfamily"/>
</dbReference>
<dbReference type="InterPro" id="IPR039420">
    <property type="entry name" value="WalR-like"/>
</dbReference>
<evidence type="ECO:0000259" key="5">
    <source>
        <dbReference type="PROSITE" id="PS50110"/>
    </source>
</evidence>
<gene>
    <name evidence="6" type="ORF">EM6_3349</name>
</gene>
<feature type="domain" description="HTH luxR-type" evidence="4">
    <location>
        <begin position="147"/>
        <end position="212"/>
    </location>
</feature>
<dbReference type="InterPro" id="IPR058245">
    <property type="entry name" value="NreC/VraR/RcsB-like_REC"/>
</dbReference>
<evidence type="ECO:0000256" key="1">
    <source>
        <dbReference type="ARBA" id="ARBA00022553"/>
    </source>
</evidence>
<dbReference type="RefSeq" id="WP_126424330.1">
    <property type="nucleotide sequence ID" value="NZ_AP018829.1"/>
</dbReference>
<geneLocation type="plasmid" evidence="7">
    <name>pasem-1 dna</name>
</geneLocation>
<dbReference type="GO" id="GO:0006355">
    <property type="term" value="P:regulation of DNA-templated transcription"/>
    <property type="evidence" value="ECO:0007669"/>
    <property type="project" value="InterPro"/>
</dbReference>
<dbReference type="SUPFAM" id="SSF52172">
    <property type="entry name" value="CheY-like"/>
    <property type="match status" value="1"/>
</dbReference>
<sequence length="218" mass="22814">MTADPLRILIVDDHALAREGLKAVLTSSGFSVVGEAADGPAAIALTEALCPDVVLMDVRLKGDMDGLEATRRIVALGLSARVLMLTLHDLPAYVREALAAGAAGYVLKDTAIDDLQAAIVRVAQGQTALPLDLVSAAMRAPEPVERDPAALSSLTGREREIVHLIAEGMTNKEIGRSLGISPATVKAHVERLIAKLGVTDRTQAAVLASRHLPAGREA</sequence>
<protein>
    <submittedName>
        <fullName evidence="6">DNA-binding response regulator, LuxR family</fullName>
    </submittedName>
</protein>
<accession>A0A3G9GDF6</accession>
<evidence type="ECO:0000256" key="2">
    <source>
        <dbReference type="ARBA" id="ARBA00023125"/>
    </source>
</evidence>
<dbReference type="PANTHER" id="PTHR43214">
    <property type="entry name" value="TWO-COMPONENT RESPONSE REGULATOR"/>
    <property type="match status" value="1"/>
</dbReference>
<dbReference type="PRINTS" id="PR00038">
    <property type="entry name" value="HTHLUXR"/>
</dbReference>
<dbReference type="PROSITE" id="PS00622">
    <property type="entry name" value="HTH_LUXR_1"/>
    <property type="match status" value="1"/>
</dbReference>
<dbReference type="AlphaFoldDB" id="A0A3G9GDF6"/>
<feature type="modified residue" description="4-aspartylphosphate" evidence="3">
    <location>
        <position position="57"/>
    </location>
</feature>
<dbReference type="GO" id="GO:0000160">
    <property type="term" value="P:phosphorelay signal transduction system"/>
    <property type="evidence" value="ECO:0007669"/>
    <property type="project" value="InterPro"/>
</dbReference>
<dbReference type="Gene3D" id="3.40.50.2300">
    <property type="match status" value="1"/>
</dbReference>
<dbReference type="OrthoDB" id="9782896at2"/>
<name>A0A3G9GDF6_9CAUL</name>
<keyword evidence="6" id="KW-0614">Plasmid</keyword>
<evidence type="ECO:0000259" key="4">
    <source>
        <dbReference type="PROSITE" id="PS50043"/>
    </source>
</evidence>
<dbReference type="GO" id="GO:0003677">
    <property type="term" value="F:DNA binding"/>
    <property type="evidence" value="ECO:0007669"/>
    <property type="project" value="UniProtKB-KW"/>
</dbReference>
<evidence type="ECO:0000313" key="6">
    <source>
        <dbReference type="EMBL" id="BBF82708.1"/>
    </source>
</evidence>
<dbReference type="CDD" id="cd06170">
    <property type="entry name" value="LuxR_C_like"/>
    <property type="match status" value="1"/>
</dbReference>
<dbReference type="Pfam" id="PF00072">
    <property type="entry name" value="Response_reg"/>
    <property type="match status" value="1"/>
</dbReference>
<dbReference type="SMART" id="SM00421">
    <property type="entry name" value="HTH_LUXR"/>
    <property type="match status" value="1"/>
</dbReference>
<dbReference type="Pfam" id="PF00196">
    <property type="entry name" value="GerE"/>
    <property type="match status" value="1"/>
</dbReference>
<evidence type="ECO:0000256" key="3">
    <source>
        <dbReference type="PROSITE-ProRule" id="PRU00169"/>
    </source>
</evidence>
<dbReference type="CDD" id="cd17535">
    <property type="entry name" value="REC_NarL-like"/>
    <property type="match status" value="1"/>
</dbReference>
<feature type="domain" description="Response regulatory" evidence="5">
    <location>
        <begin position="7"/>
        <end position="123"/>
    </location>
</feature>
<reference evidence="7" key="1">
    <citation type="journal article" date="2017" name="Biotechnol. Biofuels">
        <title>Evaluation of environmental bacterial communities as a factor affecting the growth of duckweed Lemna minor.</title>
        <authorList>
            <person name="Ishizawa H."/>
            <person name="Kuroda M."/>
            <person name="Morikawa M."/>
            <person name="Ike M."/>
        </authorList>
    </citation>
    <scope>NUCLEOTIDE SEQUENCE [LARGE SCALE GENOMIC DNA]</scope>
    <source>
        <strain evidence="7">M6</strain>
    </source>
</reference>
<keyword evidence="1 3" id="KW-0597">Phosphoprotein</keyword>
<evidence type="ECO:0000313" key="7">
    <source>
        <dbReference type="Proteomes" id="UP000278756"/>
    </source>
</evidence>
<dbReference type="InterPro" id="IPR001789">
    <property type="entry name" value="Sig_transdc_resp-reg_receiver"/>
</dbReference>
<dbReference type="PROSITE" id="PS50110">
    <property type="entry name" value="RESPONSE_REGULATORY"/>
    <property type="match status" value="1"/>
</dbReference>
<dbReference type="Proteomes" id="UP000278756">
    <property type="component" value="Plasmid pASEM-1"/>
</dbReference>
<proteinExistence type="predicted"/>
<dbReference type="PROSITE" id="PS50043">
    <property type="entry name" value="HTH_LUXR_2"/>
    <property type="match status" value="1"/>
</dbReference>
<reference evidence="7" key="2">
    <citation type="journal article" date="2017" name="Plant Physiol. Biochem.">
        <title>Differential oxidative and antioxidative response of duckweed Lemna minor toward plant growth promoting/inhibiting bacteria.</title>
        <authorList>
            <person name="Ishizawa H."/>
            <person name="Kuroda M."/>
            <person name="Morikawa M."/>
            <person name="Ike M."/>
        </authorList>
    </citation>
    <scope>NUCLEOTIDE SEQUENCE [LARGE SCALE GENOMIC DNA]</scope>
    <source>
        <strain evidence="7">M6</strain>
    </source>
</reference>
<organism evidence="6 7">
    <name type="scientific">Asticcacaulis excentricus</name>
    <dbReference type="NCBI Taxonomy" id="78587"/>
    <lineage>
        <taxon>Bacteria</taxon>
        <taxon>Pseudomonadati</taxon>
        <taxon>Pseudomonadota</taxon>
        <taxon>Alphaproteobacteria</taxon>
        <taxon>Caulobacterales</taxon>
        <taxon>Caulobacteraceae</taxon>
        <taxon>Asticcacaulis</taxon>
    </lineage>
</organism>
<dbReference type="SMART" id="SM00448">
    <property type="entry name" value="REC"/>
    <property type="match status" value="1"/>
</dbReference>